<dbReference type="PANTHER" id="PTHR42770">
    <property type="entry name" value="AMINO ACID TRANSPORTER-RELATED"/>
    <property type="match status" value="1"/>
</dbReference>
<keyword evidence="4" id="KW-1003">Cell membrane</keyword>
<evidence type="ECO:0000313" key="10">
    <source>
        <dbReference type="EMBL" id="KJV54317.1"/>
    </source>
</evidence>
<comment type="function">
    <text evidence="8">Major component of the acid-resistance (AR) system allowing enteric pathogens to survive the acidic environment in the stomach. Exchanges extracellular arginine for its intracellular decarboxylation product agmatine (Agm) thereby expelling intracellular protons. Probably undergoes several conformational states in order to translocate the substrate across the membrane; keeps the substrate accessible to only 1 side of the membrane at a time by opening and closing 3 membrane-internal gates.</text>
</comment>
<feature type="transmembrane region" description="Helical" evidence="9">
    <location>
        <begin position="273"/>
        <end position="300"/>
    </location>
</feature>
<evidence type="ECO:0000256" key="2">
    <source>
        <dbReference type="ARBA" id="ARBA00008220"/>
    </source>
</evidence>
<dbReference type="EMBL" id="LANO01000001">
    <property type="protein sequence ID" value="KJV54317.1"/>
    <property type="molecule type" value="Genomic_DNA"/>
</dbReference>
<name>A0A0F3MFP4_ORITS</name>
<reference evidence="10 12" key="1">
    <citation type="submission" date="2015-02" db="EMBL/GenBank/DDBJ databases">
        <title>Genome Sequencing of Rickettsiales.</title>
        <authorList>
            <person name="Daugherty S.C."/>
            <person name="Su Q."/>
            <person name="Abolude K."/>
            <person name="Beier-Sexton M."/>
            <person name="Carlyon J.A."/>
            <person name="Carter R."/>
            <person name="Day N.P."/>
            <person name="Dumler S.J."/>
            <person name="Dyachenko V."/>
            <person name="Godinez A."/>
            <person name="Kurtti T.J."/>
            <person name="Lichay M."/>
            <person name="Mullins K.E."/>
            <person name="Ott S."/>
            <person name="Pappas-Brown V."/>
            <person name="Paris D.H."/>
            <person name="Patel P."/>
            <person name="Richards A.L."/>
            <person name="Sadzewicz L."/>
            <person name="Sears K."/>
            <person name="Seidman D."/>
            <person name="Sengamalay N."/>
            <person name="Stenos J."/>
            <person name="Tallon L.J."/>
            <person name="Vincent G."/>
            <person name="Fraser C.M."/>
            <person name="Munderloh U."/>
            <person name="Dunning-Hotopp J.C."/>
        </authorList>
    </citation>
    <scope>NUCLEOTIDE SEQUENCE [LARGE SCALE GENOMIC DNA]</scope>
    <source>
        <strain evidence="10 12">Gilliam</strain>
    </source>
</reference>
<dbReference type="Proteomes" id="UP000033769">
    <property type="component" value="Unassembled WGS sequence"/>
</dbReference>
<feature type="transmembrane region" description="Helical" evidence="9">
    <location>
        <begin position="35"/>
        <end position="61"/>
    </location>
</feature>
<dbReference type="AlphaFoldDB" id="A0A0F3MFP4"/>
<reference evidence="11" key="3">
    <citation type="submission" date="2018-03" db="EMBL/GenBank/DDBJ databases">
        <authorList>
            <person name="Keele B.F."/>
        </authorList>
    </citation>
    <scope>NUCLEOTIDE SEQUENCE [LARGE SCALE GENOMIC DNA]</scope>
    <source>
        <strain evidence="11">Gilliam</strain>
    </source>
</reference>
<feature type="transmembrane region" description="Helical" evidence="9">
    <location>
        <begin position="182"/>
        <end position="203"/>
    </location>
</feature>
<evidence type="ECO:0000256" key="3">
    <source>
        <dbReference type="ARBA" id="ARBA00021069"/>
    </source>
</evidence>
<dbReference type="Gene3D" id="1.20.1740.10">
    <property type="entry name" value="Amino acid/polyamine transporter I"/>
    <property type="match status" value="1"/>
</dbReference>
<dbReference type="Proteomes" id="UP000244959">
    <property type="component" value="Chromosome I"/>
</dbReference>
<dbReference type="EMBL" id="LS398551">
    <property type="protein sequence ID" value="SPR13134.1"/>
    <property type="molecule type" value="Genomic_DNA"/>
</dbReference>
<organism evidence="10 12">
    <name type="scientific">Orientia tsutsugamushi str. Gilliam</name>
    <dbReference type="NCBI Taxonomy" id="1359184"/>
    <lineage>
        <taxon>Bacteria</taxon>
        <taxon>Pseudomonadati</taxon>
        <taxon>Pseudomonadota</taxon>
        <taxon>Alphaproteobacteria</taxon>
        <taxon>Rickettsiales</taxon>
        <taxon>Rickettsiaceae</taxon>
        <taxon>Rickettsieae</taxon>
        <taxon>Orientia</taxon>
    </lineage>
</organism>
<gene>
    <name evidence="11" type="ORF">GILLIAM_02694</name>
    <name evidence="10" type="ORF">OTSGILL_0004</name>
</gene>
<evidence type="ECO:0000313" key="13">
    <source>
        <dbReference type="Proteomes" id="UP000244959"/>
    </source>
</evidence>
<dbReference type="InterPro" id="IPR002293">
    <property type="entry name" value="AA/rel_permease1"/>
</dbReference>
<evidence type="ECO:0000256" key="5">
    <source>
        <dbReference type="ARBA" id="ARBA00022692"/>
    </source>
</evidence>
<proteinExistence type="inferred from homology"/>
<dbReference type="Pfam" id="PF13520">
    <property type="entry name" value="AA_permease_2"/>
    <property type="match status" value="1"/>
</dbReference>
<dbReference type="RefSeq" id="WP_047220046.1">
    <property type="nucleotide sequence ID" value="NZ_LS398551.1"/>
</dbReference>
<feature type="transmembrane region" description="Helical" evidence="9">
    <location>
        <begin position="158"/>
        <end position="176"/>
    </location>
</feature>
<evidence type="ECO:0000256" key="6">
    <source>
        <dbReference type="ARBA" id="ARBA00022989"/>
    </source>
</evidence>
<keyword evidence="5 9" id="KW-0812">Transmembrane</keyword>
<evidence type="ECO:0000313" key="11">
    <source>
        <dbReference type="EMBL" id="SPR13134.1"/>
    </source>
</evidence>
<feature type="transmembrane region" description="Helical" evidence="9">
    <location>
        <begin position="82"/>
        <end position="112"/>
    </location>
</feature>
<feature type="transmembrane region" description="Helical" evidence="9">
    <location>
        <begin position="406"/>
        <end position="424"/>
    </location>
</feature>
<evidence type="ECO:0000256" key="7">
    <source>
        <dbReference type="ARBA" id="ARBA00023136"/>
    </source>
</evidence>
<accession>A0A0F3MFP4</accession>
<dbReference type="PIRSF" id="PIRSF006060">
    <property type="entry name" value="AA_transporter"/>
    <property type="match status" value="1"/>
</dbReference>
<evidence type="ECO:0000256" key="9">
    <source>
        <dbReference type="SAM" id="Phobius"/>
    </source>
</evidence>
<dbReference type="PATRIC" id="fig|1359184.3.peg.6"/>
<comment type="subcellular location">
    <subcellularLocation>
        <location evidence="1">Cell membrane</location>
        <topology evidence="1">Multi-pass membrane protein</topology>
    </subcellularLocation>
</comment>
<feature type="transmembrane region" description="Helical" evidence="9">
    <location>
        <begin position="118"/>
        <end position="137"/>
    </location>
</feature>
<feature type="transmembrane region" description="Helical" evidence="9">
    <location>
        <begin position="7"/>
        <end position="29"/>
    </location>
</feature>
<feature type="transmembrane region" description="Helical" evidence="9">
    <location>
        <begin position="321"/>
        <end position="342"/>
    </location>
</feature>
<dbReference type="InterPro" id="IPR050367">
    <property type="entry name" value="APC_superfamily"/>
</dbReference>
<dbReference type="GO" id="GO:0022857">
    <property type="term" value="F:transmembrane transporter activity"/>
    <property type="evidence" value="ECO:0007669"/>
    <property type="project" value="InterPro"/>
</dbReference>
<dbReference type="PANTHER" id="PTHR42770:SF18">
    <property type="entry name" value="ARGININE_AGMATINE ANTIPORTER"/>
    <property type="match status" value="1"/>
</dbReference>
<evidence type="ECO:0000256" key="1">
    <source>
        <dbReference type="ARBA" id="ARBA00004651"/>
    </source>
</evidence>
<protein>
    <recommendedName>
        <fullName evidence="3">Arginine/agmatine antiporter</fullName>
    </recommendedName>
</protein>
<feature type="transmembrane region" description="Helical" evidence="9">
    <location>
        <begin position="348"/>
        <end position="369"/>
    </location>
</feature>
<feature type="transmembrane region" description="Helical" evidence="9">
    <location>
        <begin position="381"/>
        <end position="400"/>
    </location>
</feature>
<dbReference type="GO" id="GO:0005886">
    <property type="term" value="C:plasma membrane"/>
    <property type="evidence" value="ECO:0007669"/>
    <property type="project" value="UniProtKB-SubCell"/>
</dbReference>
<evidence type="ECO:0000313" key="12">
    <source>
        <dbReference type="Proteomes" id="UP000033769"/>
    </source>
</evidence>
<sequence>MSTVKKIGFWSVLSIVISSQVGSGIFLLPSTLAPFGYIGILSLLLTGLCATLLALIFANLCRQFTKTGGPHAFVYKAFGIKAAFFTAWTYWIISWISSVALVLTAVSYISYIFDCHNIYITITLKVAITIISMLLNLNGLYASRWLDFALTLLKIPSLVILPLICIPSINYSYFFISENYTIYSYLQSLQAAAFITFWGFIGVETATAPAEAVINPTKTIPRAIIVGTSCVIAMYLLSNIAILGTVPNNILKVSTAPFAEAANIILGGHWNKIIAFTAIIICLSTLNAWILTSGQIALGAAKDQLFPQLFLKTNQQGAPTWGVIISSLGMVVLILCTINSNLAEQINFVINISVVAFLWIYAICTISYLKILSISNHKQINYSSIIISVIALTFCIWIMLGSGWYMLLSSLFFIITGIPVYLYITRV</sequence>
<feature type="transmembrane region" description="Helical" evidence="9">
    <location>
        <begin position="223"/>
        <end position="244"/>
    </location>
</feature>
<keyword evidence="6 9" id="KW-1133">Transmembrane helix</keyword>
<keyword evidence="13" id="KW-1185">Reference proteome</keyword>
<keyword evidence="7 9" id="KW-0472">Membrane</keyword>
<comment type="similarity">
    <text evidence="2">Belongs to the amino acid-polyamine-organocation (APC) superfamily. Basic amino acid/polyamine antiporter (APA) (TC 2.A.3.2) family.</text>
</comment>
<evidence type="ECO:0000256" key="4">
    <source>
        <dbReference type="ARBA" id="ARBA00022475"/>
    </source>
</evidence>
<evidence type="ECO:0000256" key="8">
    <source>
        <dbReference type="ARBA" id="ARBA00045636"/>
    </source>
</evidence>
<reference evidence="13" key="2">
    <citation type="submission" date="2018-03" db="EMBL/GenBank/DDBJ databases">
        <authorList>
            <person name="Batty M. E."/>
            <person name="Batty M E."/>
        </authorList>
    </citation>
    <scope>NUCLEOTIDE SEQUENCE [LARGE SCALE GENOMIC DNA]</scope>
    <source>
        <strain evidence="13">Gilliam</strain>
    </source>
</reference>